<organism evidence="9 10">
    <name type="scientific">Geothermobacter hydrogeniphilus</name>
    <dbReference type="NCBI Taxonomy" id="1969733"/>
    <lineage>
        <taxon>Bacteria</taxon>
        <taxon>Pseudomonadati</taxon>
        <taxon>Thermodesulfobacteriota</taxon>
        <taxon>Desulfuromonadia</taxon>
        <taxon>Desulfuromonadales</taxon>
        <taxon>Geothermobacteraceae</taxon>
        <taxon>Geothermobacter</taxon>
    </lineage>
</organism>
<keyword evidence="4 6" id="KW-0408">Iron</keyword>
<gene>
    <name evidence="9" type="ORF">C2E25_13275</name>
</gene>
<comment type="similarity">
    <text evidence="6">Belongs to the UPF0313 family.</text>
</comment>
<keyword evidence="5 6" id="KW-0411">Iron-sulfur</keyword>
<evidence type="ECO:0000259" key="8">
    <source>
        <dbReference type="PROSITE" id="PS51918"/>
    </source>
</evidence>
<dbReference type="EMBL" id="PPFX01000034">
    <property type="protein sequence ID" value="PNU19308.1"/>
    <property type="molecule type" value="Genomic_DNA"/>
</dbReference>
<feature type="binding site" evidence="6">
    <location>
        <position position="321"/>
    </location>
    <ligand>
        <name>[4Fe-4S] cluster</name>
        <dbReference type="ChEBI" id="CHEBI:49883"/>
        <note>4Fe-4S-S-AdoMet</note>
    </ligand>
</feature>
<sequence length="637" mass="72417">MTEIPRDIPLSAWLPTSRAEMQARDWQQADVIIVSGDAYVDHPSFGGAVIGRLLEDLGLKVAVLPQPNWRDDLRDFRKLGAPRLFFAVTAGCMDSMVNHYTANRRRRSDDAYTAGGRSGMRPDYAVSVYSRILKRFYPETPVVIGGIEASLRRVTHYDYWSDSFKPTILADSGADLLVYGMGEKPLTEIVRLLQRGVPFERLDTLEQTALLRPVDAIPRCRNWRDEELASHENCLKNKKLQAKNFARIETESNRLQSRVRFLQRVNEKMLVINPPAALLNEKELDRSFALPYTRLPHPRYRGKTIPAFEMIKDSITLHRGCFGGCSFCTISAHQGKFITSRSEASILAELEQLTARPGFNGTLSDLGGPSANMYRMQGKDLEPCRHCTRPSCLHPAVCANLDTRHRPLIDLYRKVASHPAVRHVHIGSGLRYDLFMHPTDDKGLAADHAAYLKQLVTRHVSGRLKVAPEHASDTVLALMRKPSFAMFRELKRRFEQICREHNLNQQLIPYLISGHPGCGLEEMAELALKTRELGYRVEQVQLFTPTPMTLASEMYATGIDPHSGRPITSATTDHRRQEQHRMLFWYRPEELPKIVRSLHAAGLERLARQFSETNAGGEQRRRGKRGTGRRRNSRNRQ</sequence>
<dbReference type="PANTHER" id="PTHR32331:SF0">
    <property type="entry name" value="UPF0313 PROTEIN YGIQ"/>
    <property type="match status" value="1"/>
</dbReference>
<dbReference type="GO" id="GO:0005506">
    <property type="term" value="F:iron ion binding"/>
    <property type="evidence" value="ECO:0007669"/>
    <property type="project" value="UniProtKB-UniRule"/>
</dbReference>
<evidence type="ECO:0000256" key="6">
    <source>
        <dbReference type="HAMAP-Rule" id="MF_01251"/>
    </source>
</evidence>
<dbReference type="RefSeq" id="WP_103116213.1">
    <property type="nucleotide sequence ID" value="NZ_PPFX01000034.1"/>
</dbReference>
<dbReference type="AlphaFoldDB" id="A0A2K2H7M9"/>
<dbReference type="SMART" id="SM00729">
    <property type="entry name" value="Elp3"/>
    <property type="match status" value="1"/>
</dbReference>
<evidence type="ECO:0000256" key="7">
    <source>
        <dbReference type="SAM" id="MobiDB-lite"/>
    </source>
</evidence>
<feature type="region of interest" description="Disordered" evidence="7">
    <location>
        <begin position="610"/>
        <end position="637"/>
    </location>
</feature>
<proteinExistence type="inferred from homology"/>
<evidence type="ECO:0000256" key="3">
    <source>
        <dbReference type="ARBA" id="ARBA00022723"/>
    </source>
</evidence>
<evidence type="ECO:0000256" key="1">
    <source>
        <dbReference type="ARBA" id="ARBA00022485"/>
    </source>
</evidence>
<name>A0A2K2H7M9_9BACT</name>
<feature type="domain" description="Radical SAM core" evidence="8">
    <location>
        <begin position="307"/>
        <end position="587"/>
    </location>
</feature>
<dbReference type="HAMAP" id="MF_01251">
    <property type="entry name" value="UPF0313"/>
    <property type="match status" value="1"/>
</dbReference>
<dbReference type="InterPro" id="IPR013704">
    <property type="entry name" value="UPF0313_N"/>
</dbReference>
<comment type="caution">
    <text evidence="9">The sequence shown here is derived from an EMBL/GenBank/DDBJ whole genome shotgun (WGS) entry which is preliminary data.</text>
</comment>
<dbReference type="SFLD" id="SFLDG01082">
    <property type="entry name" value="B12-binding_domain_containing"/>
    <property type="match status" value="1"/>
</dbReference>
<accession>A0A2K2H7M9</accession>
<evidence type="ECO:0000313" key="10">
    <source>
        <dbReference type="Proteomes" id="UP000236340"/>
    </source>
</evidence>
<dbReference type="PROSITE" id="PS01278">
    <property type="entry name" value="MTTASE_RADICAL"/>
    <property type="match status" value="1"/>
</dbReference>
<comment type="cofactor">
    <cofactor evidence="6">
        <name>[4Fe-4S] cluster</name>
        <dbReference type="ChEBI" id="CHEBI:49883"/>
    </cofactor>
    <text evidence="6">Binds 1 [4Fe-4S] cluster. The cluster is coordinated with 3 cysteines and an exchangeable S-adenosyl-L-methionine.</text>
</comment>
<dbReference type="InterPro" id="IPR022946">
    <property type="entry name" value="UPF0313"/>
</dbReference>
<dbReference type="PROSITE" id="PS51918">
    <property type="entry name" value="RADICAL_SAM"/>
    <property type="match status" value="1"/>
</dbReference>
<dbReference type="SFLD" id="SFLDS00029">
    <property type="entry name" value="Radical_SAM"/>
    <property type="match status" value="1"/>
</dbReference>
<dbReference type="GO" id="GO:0051539">
    <property type="term" value="F:4 iron, 4 sulfur cluster binding"/>
    <property type="evidence" value="ECO:0007669"/>
    <property type="project" value="UniProtKB-KW"/>
</dbReference>
<keyword evidence="2 6" id="KW-0949">S-adenosyl-L-methionine</keyword>
<evidence type="ECO:0000313" key="9">
    <source>
        <dbReference type="EMBL" id="PNU19308.1"/>
    </source>
</evidence>
<dbReference type="Pfam" id="PF08497">
    <property type="entry name" value="Radical_SAM_N"/>
    <property type="match status" value="1"/>
</dbReference>
<evidence type="ECO:0000256" key="5">
    <source>
        <dbReference type="ARBA" id="ARBA00023014"/>
    </source>
</evidence>
<feature type="compositionally biased region" description="Basic residues" evidence="7">
    <location>
        <begin position="621"/>
        <end position="637"/>
    </location>
</feature>
<dbReference type="Gene3D" id="3.80.30.20">
    <property type="entry name" value="tm_1862 like domain"/>
    <property type="match status" value="1"/>
</dbReference>
<dbReference type="SFLD" id="SFLDG01069">
    <property type="entry name" value="UPF0313"/>
    <property type="match status" value="1"/>
</dbReference>
<keyword evidence="3 6" id="KW-0479">Metal-binding</keyword>
<dbReference type="GO" id="GO:0003824">
    <property type="term" value="F:catalytic activity"/>
    <property type="evidence" value="ECO:0007669"/>
    <property type="project" value="InterPro"/>
</dbReference>
<dbReference type="Proteomes" id="UP000236340">
    <property type="component" value="Unassembled WGS sequence"/>
</dbReference>
<evidence type="ECO:0000256" key="2">
    <source>
        <dbReference type="ARBA" id="ARBA00022691"/>
    </source>
</evidence>
<dbReference type="InterPro" id="IPR020612">
    <property type="entry name" value="Methylthiotransferase_CS"/>
</dbReference>
<dbReference type="InterPro" id="IPR007197">
    <property type="entry name" value="rSAM"/>
</dbReference>
<feature type="binding site" evidence="6">
    <location>
        <position position="325"/>
    </location>
    <ligand>
        <name>[4Fe-4S] cluster</name>
        <dbReference type="ChEBI" id="CHEBI:49883"/>
        <note>4Fe-4S-S-AdoMet</note>
    </ligand>
</feature>
<dbReference type="PANTHER" id="PTHR32331">
    <property type="entry name" value="UPF0313 PROTEIN YGIQ"/>
    <property type="match status" value="1"/>
</dbReference>
<keyword evidence="1 6" id="KW-0004">4Fe-4S</keyword>
<evidence type="ECO:0000256" key="4">
    <source>
        <dbReference type="ARBA" id="ARBA00023004"/>
    </source>
</evidence>
<dbReference type="SUPFAM" id="SSF102114">
    <property type="entry name" value="Radical SAM enzymes"/>
    <property type="match status" value="1"/>
</dbReference>
<dbReference type="NCBIfam" id="TIGR03904">
    <property type="entry name" value="SAM_YgiQ"/>
    <property type="match status" value="1"/>
</dbReference>
<dbReference type="InterPro" id="IPR006638">
    <property type="entry name" value="Elp3/MiaA/NifB-like_rSAM"/>
</dbReference>
<dbReference type="InterPro" id="IPR058240">
    <property type="entry name" value="rSAM_sf"/>
</dbReference>
<reference evidence="9 10" key="1">
    <citation type="journal article" date="2018" name="Genome Announc.">
        <title>Genome Sequence of Geothermobacter sp. HR-1 Iron Reducer from the Loihi Seamount.</title>
        <authorList>
            <person name="Smith H."/>
            <person name="Abuyen K."/>
            <person name="Tremblay J."/>
            <person name="Savalia P."/>
            <person name="Perez-Rodriguez I."/>
            <person name="Emerson D."/>
            <person name="Tully B."/>
            <person name="Amend J."/>
        </authorList>
    </citation>
    <scope>NUCLEOTIDE SEQUENCE [LARGE SCALE GENOMIC DNA]</scope>
    <source>
        <strain evidence="9 10">HR-1</strain>
    </source>
</reference>
<dbReference type="OrthoDB" id="9803479at2"/>
<protein>
    <submittedName>
        <fullName evidence="9">YgiQ family radical SAM protein</fullName>
    </submittedName>
</protein>
<feature type="binding site" evidence="6">
    <location>
        <position position="328"/>
    </location>
    <ligand>
        <name>[4Fe-4S] cluster</name>
        <dbReference type="ChEBI" id="CHEBI:49883"/>
        <note>4Fe-4S-S-AdoMet</note>
    </ligand>
</feature>
<dbReference type="InterPro" id="IPR023404">
    <property type="entry name" value="rSAM_horseshoe"/>
</dbReference>